<evidence type="ECO:0000256" key="2">
    <source>
        <dbReference type="SAM" id="MobiDB-lite"/>
    </source>
</evidence>
<evidence type="ECO:0000256" key="1">
    <source>
        <dbReference type="SAM" id="Coils"/>
    </source>
</evidence>
<dbReference type="Proteomes" id="UP000018936">
    <property type="component" value="Unassembled WGS sequence"/>
</dbReference>
<dbReference type="AlphaFoldDB" id="V8NXY7"/>
<dbReference type="InterPro" id="IPR040994">
    <property type="entry name" value="Sun_CC2"/>
</dbReference>
<sequence>MSQRSQRIGGTFHSYQSEDTGNSRISGGSSLLSGPQLISCAPHTTYYYSKSVINEAYLTDDRGFSLKTNVAFDEPLESSSYWSEELSLRRRRGTQGIKSNKKINGLGDRKTYDTYGSSSGSSSEDDYTGGSSMDQNTSSFGFKSVVSKVGSFFGWCFQPQDGSSVCYTGGWGPCEKNTEGATLSHEVILVLLDKLMTQQKAVMREKLGSDIDLHLQNKLDVFRSQVQKDFESLLKKEIDKLEEHLSNLKKEFVTLGSDQKALSRQVESLPGQIKEIEDKTGKPFVQHEELQEQLCKLKHKVLAKILKNQELSVQDVEITLHKEGITGLTEEQIHHIVNDALKHYSEDLIGMVDYVLESGRASVISTWCSETYETWKS</sequence>
<keyword evidence="5" id="KW-1185">Reference proteome</keyword>
<keyword evidence="1" id="KW-0175">Coiled coil</keyword>
<dbReference type="Pfam" id="PF18580">
    <property type="entry name" value="HTH_SUN2"/>
    <property type="match status" value="1"/>
</dbReference>
<dbReference type="EMBL" id="AZIM01001384">
    <property type="protein sequence ID" value="ETE67129.1"/>
    <property type="molecule type" value="Genomic_DNA"/>
</dbReference>
<accession>V8NXY7</accession>
<dbReference type="CDD" id="cd21438">
    <property type="entry name" value="SUN2_cc1"/>
    <property type="match status" value="1"/>
</dbReference>
<gene>
    <name evidence="4" type="primary">SUN2</name>
    <name evidence="4" type="ORF">L345_07086</name>
</gene>
<evidence type="ECO:0000313" key="4">
    <source>
        <dbReference type="EMBL" id="ETE67129.1"/>
    </source>
</evidence>
<feature type="non-terminal residue" evidence="4">
    <location>
        <position position="1"/>
    </location>
</feature>
<feature type="domain" description="SUN coiled coil" evidence="3">
    <location>
        <begin position="290"/>
        <end position="342"/>
    </location>
</feature>
<dbReference type="GO" id="GO:0043495">
    <property type="term" value="F:protein-membrane adaptor activity"/>
    <property type="evidence" value="ECO:0007669"/>
    <property type="project" value="TreeGrafter"/>
</dbReference>
<dbReference type="Gene3D" id="2.60.120.260">
    <property type="entry name" value="Galactose-binding domain-like"/>
    <property type="match status" value="1"/>
</dbReference>
<comment type="caution">
    <text evidence="4">The sequence shown here is derived from an EMBL/GenBank/DDBJ whole genome shotgun (WGS) entry which is preliminary data.</text>
</comment>
<evidence type="ECO:0000313" key="5">
    <source>
        <dbReference type="Proteomes" id="UP000018936"/>
    </source>
</evidence>
<dbReference type="PANTHER" id="PTHR12911">
    <property type="entry name" value="SAD1/UNC-84-LIKE PROTEIN-RELATED"/>
    <property type="match status" value="1"/>
</dbReference>
<feature type="region of interest" description="Disordered" evidence="2">
    <location>
        <begin position="1"/>
        <end position="28"/>
    </location>
</feature>
<name>V8NXY7_OPHHA</name>
<protein>
    <submittedName>
        <fullName evidence="4">SUN domain-containing protein 2</fullName>
    </submittedName>
</protein>
<reference evidence="4 5" key="1">
    <citation type="journal article" date="2013" name="Proc. Natl. Acad. Sci. U.S.A.">
        <title>The king cobra genome reveals dynamic gene evolution and adaptation in the snake venom system.</title>
        <authorList>
            <person name="Vonk F.J."/>
            <person name="Casewell N.R."/>
            <person name="Henkel C.V."/>
            <person name="Heimberg A.M."/>
            <person name="Jansen H.J."/>
            <person name="McCleary R.J."/>
            <person name="Kerkkamp H.M."/>
            <person name="Vos R.A."/>
            <person name="Guerreiro I."/>
            <person name="Calvete J.J."/>
            <person name="Wuster W."/>
            <person name="Woods A.E."/>
            <person name="Logan J.M."/>
            <person name="Harrison R.A."/>
            <person name="Castoe T.A."/>
            <person name="de Koning A.P."/>
            <person name="Pollock D.D."/>
            <person name="Yandell M."/>
            <person name="Calderon D."/>
            <person name="Renjifo C."/>
            <person name="Currier R.B."/>
            <person name="Salgado D."/>
            <person name="Pla D."/>
            <person name="Sanz L."/>
            <person name="Hyder A.S."/>
            <person name="Ribeiro J.M."/>
            <person name="Arntzen J.W."/>
            <person name="van den Thillart G.E."/>
            <person name="Boetzer M."/>
            <person name="Pirovano W."/>
            <person name="Dirks R.P."/>
            <person name="Spaink H.P."/>
            <person name="Duboule D."/>
            <person name="McGlinn E."/>
            <person name="Kini R.M."/>
            <person name="Richardson M.K."/>
        </authorList>
    </citation>
    <scope>NUCLEOTIDE SEQUENCE</scope>
    <source>
        <tissue evidence="4">Blood</tissue>
    </source>
</reference>
<feature type="coiled-coil region" evidence="1">
    <location>
        <begin position="231"/>
        <end position="258"/>
    </location>
</feature>
<dbReference type="PANTHER" id="PTHR12911:SF24">
    <property type="entry name" value="SUN DOMAIN-CONTAINING PROTEIN 3"/>
    <property type="match status" value="1"/>
</dbReference>
<evidence type="ECO:0000259" key="3">
    <source>
        <dbReference type="Pfam" id="PF18580"/>
    </source>
</evidence>
<dbReference type="InterPro" id="IPR045119">
    <property type="entry name" value="SUN1-5"/>
</dbReference>
<dbReference type="GO" id="GO:0034993">
    <property type="term" value="C:meiotic nuclear membrane microtubule tethering complex"/>
    <property type="evidence" value="ECO:0007669"/>
    <property type="project" value="TreeGrafter"/>
</dbReference>
<dbReference type="OrthoDB" id="342281at2759"/>
<feature type="compositionally biased region" description="Polar residues" evidence="2">
    <location>
        <begin position="1"/>
        <end position="25"/>
    </location>
</feature>
<proteinExistence type="predicted"/>
<organism evidence="4 5">
    <name type="scientific">Ophiophagus hannah</name>
    <name type="common">King cobra</name>
    <name type="synonym">Naja hannah</name>
    <dbReference type="NCBI Taxonomy" id="8665"/>
    <lineage>
        <taxon>Eukaryota</taxon>
        <taxon>Metazoa</taxon>
        <taxon>Chordata</taxon>
        <taxon>Craniata</taxon>
        <taxon>Vertebrata</taxon>
        <taxon>Euteleostomi</taxon>
        <taxon>Lepidosauria</taxon>
        <taxon>Squamata</taxon>
        <taxon>Bifurcata</taxon>
        <taxon>Unidentata</taxon>
        <taxon>Episquamata</taxon>
        <taxon>Toxicofera</taxon>
        <taxon>Serpentes</taxon>
        <taxon>Colubroidea</taxon>
        <taxon>Elapidae</taxon>
        <taxon>Elapinae</taxon>
        <taxon>Ophiophagus</taxon>
    </lineage>
</organism>